<gene>
    <name evidence="2" type="ORF">IHE70_41950</name>
</gene>
<evidence type="ECO:0000313" key="2">
    <source>
        <dbReference type="EMBL" id="MBD9729635.1"/>
    </source>
</evidence>
<dbReference type="EMBL" id="JACYXT010000029">
    <property type="protein sequence ID" value="MBD9729635.1"/>
    <property type="molecule type" value="Genomic_DNA"/>
</dbReference>
<evidence type="ECO:0000313" key="3">
    <source>
        <dbReference type="Proteomes" id="UP000661025"/>
    </source>
</evidence>
<evidence type="ECO:0000259" key="1">
    <source>
        <dbReference type="Pfam" id="PF04149"/>
    </source>
</evidence>
<protein>
    <submittedName>
        <fullName evidence="2">DUF397 domain-containing protein</fullName>
    </submittedName>
</protein>
<dbReference type="Pfam" id="PF04149">
    <property type="entry name" value="DUF397"/>
    <property type="match status" value="1"/>
</dbReference>
<proteinExistence type="predicted"/>
<comment type="caution">
    <text evidence="2">The sequence shown here is derived from an EMBL/GenBank/DDBJ whole genome shotgun (WGS) entry which is preliminary data.</text>
</comment>
<sequence>MSDRESSARSWIKSSYSGETSLCVEASFGERRVLVRDSNSKKNAVLSFRHSAWCGFLAGLVDPGADGS</sequence>
<dbReference type="GeneID" id="79934759"/>
<reference evidence="2" key="1">
    <citation type="submission" date="2020-09" db="EMBL/GenBank/DDBJ databases">
        <title>Streptomyces canutascabiei sp. nov., which causes potato common scab and is distributed across the world.</title>
        <authorList>
            <person name="Nguyen H.P."/>
            <person name="Weisberg A.J."/>
            <person name="Chang J.H."/>
            <person name="Clarke C.R."/>
        </authorList>
    </citation>
    <scope>NUCLEOTIDE SEQUENCE</scope>
    <source>
        <strain evidence="2">ID-01-6.2a</strain>
    </source>
</reference>
<accession>A0A927LBH7</accession>
<dbReference type="AlphaFoldDB" id="A0A927LBH7"/>
<dbReference type="InterPro" id="IPR007278">
    <property type="entry name" value="DUF397"/>
</dbReference>
<feature type="domain" description="DUF397" evidence="1">
    <location>
        <begin position="10"/>
        <end position="60"/>
    </location>
</feature>
<organism evidence="2 3">
    <name type="scientific">Streptomyces caniscabiei</name>
    <dbReference type="NCBI Taxonomy" id="2746961"/>
    <lineage>
        <taxon>Bacteria</taxon>
        <taxon>Bacillati</taxon>
        <taxon>Actinomycetota</taxon>
        <taxon>Actinomycetes</taxon>
        <taxon>Kitasatosporales</taxon>
        <taxon>Streptomycetaceae</taxon>
        <taxon>Streptomyces</taxon>
    </lineage>
</organism>
<dbReference type="Proteomes" id="UP000661025">
    <property type="component" value="Unassembled WGS sequence"/>
</dbReference>
<name>A0A927LBH7_9ACTN</name>
<dbReference type="RefSeq" id="WP_086803716.1">
    <property type="nucleotide sequence ID" value="NZ_CP119182.1"/>
</dbReference>